<reference evidence="1" key="2">
    <citation type="journal article" date="2015" name="Data Brief">
        <title>Shoot transcriptome of the giant reed, Arundo donax.</title>
        <authorList>
            <person name="Barrero R.A."/>
            <person name="Guerrero F.D."/>
            <person name="Moolhuijzen P."/>
            <person name="Goolsby J.A."/>
            <person name="Tidwell J."/>
            <person name="Bellgard S.E."/>
            <person name="Bellgard M.I."/>
        </authorList>
    </citation>
    <scope>NUCLEOTIDE SEQUENCE</scope>
    <source>
        <tissue evidence="1">Shoot tissue taken approximately 20 cm above the soil surface</tissue>
    </source>
</reference>
<accession>A0A0A8YQH0</accession>
<protein>
    <submittedName>
        <fullName evidence="1">Uncharacterized protein</fullName>
    </submittedName>
</protein>
<proteinExistence type="predicted"/>
<name>A0A0A8YQH0_ARUDO</name>
<dbReference type="EMBL" id="GBRH01268801">
    <property type="protein sequence ID" value="JAD29094.1"/>
    <property type="molecule type" value="Transcribed_RNA"/>
</dbReference>
<sequence length="39" mass="4710">MMLFLIPYARIQQVIQISTEHSFKQHRYLSDNNRTNCVN</sequence>
<dbReference type="AlphaFoldDB" id="A0A0A8YQH0"/>
<reference evidence="1" key="1">
    <citation type="submission" date="2014-09" db="EMBL/GenBank/DDBJ databases">
        <authorList>
            <person name="Magalhaes I.L.F."/>
            <person name="Oliveira U."/>
            <person name="Santos F.R."/>
            <person name="Vidigal T.H.D.A."/>
            <person name="Brescovit A.D."/>
            <person name="Santos A.J."/>
        </authorList>
    </citation>
    <scope>NUCLEOTIDE SEQUENCE</scope>
    <source>
        <tissue evidence="1">Shoot tissue taken approximately 20 cm above the soil surface</tissue>
    </source>
</reference>
<organism evidence="1">
    <name type="scientific">Arundo donax</name>
    <name type="common">Giant reed</name>
    <name type="synonym">Donax arundinaceus</name>
    <dbReference type="NCBI Taxonomy" id="35708"/>
    <lineage>
        <taxon>Eukaryota</taxon>
        <taxon>Viridiplantae</taxon>
        <taxon>Streptophyta</taxon>
        <taxon>Embryophyta</taxon>
        <taxon>Tracheophyta</taxon>
        <taxon>Spermatophyta</taxon>
        <taxon>Magnoliopsida</taxon>
        <taxon>Liliopsida</taxon>
        <taxon>Poales</taxon>
        <taxon>Poaceae</taxon>
        <taxon>PACMAD clade</taxon>
        <taxon>Arundinoideae</taxon>
        <taxon>Arundineae</taxon>
        <taxon>Arundo</taxon>
    </lineage>
</organism>
<evidence type="ECO:0000313" key="1">
    <source>
        <dbReference type="EMBL" id="JAD29094.1"/>
    </source>
</evidence>